<gene>
    <name evidence="2" type="ORF">A2722_00630</name>
</gene>
<feature type="transmembrane region" description="Helical" evidence="1">
    <location>
        <begin position="111"/>
        <end position="131"/>
    </location>
</feature>
<keyword evidence="1" id="KW-1133">Transmembrane helix</keyword>
<proteinExistence type="predicted"/>
<organism evidence="2 3">
    <name type="scientific">Candidatus Doudnabacteria bacterium RIFCSPHIGHO2_01_FULL_50_11</name>
    <dbReference type="NCBI Taxonomy" id="1817828"/>
    <lineage>
        <taxon>Bacteria</taxon>
        <taxon>Candidatus Doudnaibacteriota</taxon>
    </lineage>
</organism>
<feature type="transmembrane region" description="Helical" evidence="1">
    <location>
        <begin position="206"/>
        <end position="226"/>
    </location>
</feature>
<evidence type="ECO:0000313" key="2">
    <source>
        <dbReference type="EMBL" id="OGE91289.1"/>
    </source>
</evidence>
<dbReference type="EMBL" id="MFEO01000001">
    <property type="protein sequence ID" value="OGE91289.1"/>
    <property type="molecule type" value="Genomic_DNA"/>
</dbReference>
<feature type="transmembrane region" description="Helical" evidence="1">
    <location>
        <begin position="75"/>
        <end position="99"/>
    </location>
</feature>
<protein>
    <submittedName>
        <fullName evidence="2">Uncharacterized protein</fullName>
    </submittedName>
</protein>
<sequence>MIRILILSLLLTIVYSWEDFKRTLKILFLGLLKRDPGYYYMSRLDQMVGTLVLIATIPIGLTYFLVSDRPILPKLAILAITLLLVSFLAAASGGVARWAMVTRRTEGSRKIIPITLAIGSLFSPLVAIFSGAGALHRSHLAKIALLLSLPPLVGLVIKGLLTRSNPPELLIPNYDALITLLVGALIIRIVIEILERFFRLYSLERLFSYVRILLGIALAATMILGLA</sequence>
<feature type="transmembrane region" description="Helical" evidence="1">
    <location>
        <begin position="143"/>
        <end position="161"/>
    </location>
</feature>
<name>A0A1F5PMZ8_9BACT</name>
<accession>A0A1F5PMZ8</accession>
<comment type="caution">
    <text evidence="2">The sequence shown here is derived from an EMBL/GenBank/DDBJ whole genome shotgun (WGS) entry which is preliminary data.</text>
</comment>
<evidence type="ECO:0000313" key="3">
    <source>
        <dbReference type="Proteomes" id="UP000178377"/>
    </source>
</evidence>
<feature type="transmembrane region" description="Helical" evidence="1">
    <location>
        <begin position="47"/>
        <end position="66"/>
    </location>
</feature>
<dbReference type="AlphaFoldDB" id="A0A1F5PMZ8"/>
<keyword evidence="1" id="KW-0472">Membrane</keyword>
<evidence type="ECO:0000256" key="1">
    <source>
        <dbReference type="SAM" id="Phobius"/>
    </source>
</evidence>
<dbReference type="Proteomes" id="UP000178377">
    <property type="component" value="Unassembled WGS sequence"/>
</dbReference>
<reference evidence="2 3" key="1">
    <citation type="journal article" date="2016" name="Nat. Commun.">
        <title>Thousands of microbial genomes shed light on interconnected biogeochemical processes in an aquifer system.</title>
        <authorList>
            <person name="Anantharaman K."/>
            <person name="Brown C.T."/>
            <person name="Hug L.A."/>
            <person name="Sharon I."/>
            <person name="Castelle C.J."/>
            <person name="Probst A.J."/>
            <person name="Thomas B.C."/>
            <person name="Singh A."/>
            <person name="Wilkins M.J."/>
            <person name="Karaoz U."/>
            <person name="Brodie E.L."/>
            <person name="Williams K.H."/>
            <person name="Hubbard S.S."/>
            <person name="Banfield J.F."/>
        </authorList>
    </citation>
    <scope>NUCLEOTIDE SEQUENCE [LARGE SCALE GENOMIC DNA]</scope>
</reference>
<feature type="transmembrane region" description="Helical" evidence="1">
    <location>
        <begin position="176"/>
        <end position="194"/>
    </location>
</feature>
<keyword evidence="1" id="KW-0812">Transmembrane</keyword>